<dbReference type="PANTHER" id="PTHR48081:SF13">
    <property type="entry name" value="ALPHA_BETA HYDROLASE"/>
    <property type="match status" value="1"/>
</dbReference>
<evidence type="ECO:0000313" key="4">
    <source>
        <dbReference type="EMBL" id="GIE11469.1"/>
    </source>
</evidence>
<dbReference type="PROSITE" id="PS51318">
    <property type="entry name" value="TAT"/>
    <property type="match status" value="1"/>
</dbReference>
<organism evidence="4 5">
    <name type="scientific">Paractinoplanes ferrugineus</name>
    <dbReference type="NCBI Taxonomy" id="113564"/>
    <lineage>
        <taxon>Bacteria</taxon>
        <taxon>Bacillati</taxon>
        <taxon>Actinomycetota</taxon>
        <taxon>Actinomycetes</taxon>
        <taxon>Micromonosporales</taxon>
        <taxon>Micromonosporaceae</taxon>
        <taxon>Paractinoplanes</taxon>
    </lineage>
</organism>
<dbReference type="Proteomes" id="UP000598174">
    <property type="component" value="Unassembled WGS sequence"/>
</dbReference>
<evidence type="ECO:0000256" key="2">
    <source>
        <dbReference type="SAM" id="SignalP"/>
    </source>
</evidence>
<dbReference type="Gene3D" id="3.40.50.1820">
    <property type="entry name" value="alpha/beta hydrolase"/>
    <property type="match status" value="1"/>
</dbReference>
<feature type="domain" description="BD-FAE-like" evidence="3">
    <location>
        <begin position="59"/>
        <end position="281"/>
    </location>
</feature>
<evidence type="ECO:0000256" key="1">
    <source>
        <dbReference type="ARBA" id="ARBA00022801"/>
    </source>
</evidence>
<dbReference type="EMBL" id="BOMM01000029">
    <property type="protein sequence ID" value="GIE11469.1"/>
    <property type="molecule type" value="Genomic_DNA"/>
</dbReference>
<protein>
    <recommendedName>
        <fullName evidence="3">BD-FAE-like domain-containing protein</fullName>
    </recommendedName>
</protein>
<evidence type="ECO:0000313" key="5">
    <source>
        <dbReference type="Proteomes" id="UP000598174"/>
    </source>
</evidence>
<accession>A0A919J2U9</accession>
<feature type="chain" id="PRO_5037287939" description="BD-FAE-like domain-containing protein" evidence="2">
    <location>
        <begin position="33"/>
        <end position="345"/>
    </location>
</feature>
<keyword evidence="2" id="KW-0732">Signal</keyword>
<dbReference type="GO" id="GO:0016787">
    <property type="term" value="F:hydrolase activity"/>
    <property type="evidence" value="ECO:0007669"/>
    <property type="project" value="UniProtKB-KW"/>
</dbReference>
<dbReference type="PANTHER" id="PTHR48081">
    <property type="entry name" value="AB HYDROLASE SUPERFAMILY PROTEIN C4A8.06C"/>
    <property type="match status" value="1"/>
</dbReference>
<sequence>MGHHQDVKRRRVLGLVLTVVAVMFAGEPAADAGTGPGFDARTDLAYAPAQPAGSRGHLLDLYLPRSGGRSRPLLVAMGGSGWHGDDGKAYAAQLAPFFTGAGYVVAGVSTRSSSQAVFPAQLHDVKAAIRWLRAHATTYGIDPGRIAVLGDSSGGWTAAMAGVTGHVAALEGDVGVTGPPSDVQAVVDLYGPTDFLRMDAHMRPGACDTFNRSFGLTDCHSDPRSPESALLGRPIRTVPDRVEQANPITYVTGRAPAFLIAHGELDGLVPTRQSEMLFDALAAAGVPATYYLVPGAGHDKRIVSPANRPAIVRRTAGAGPAGTRPTLTTIEEFLRRTLGPAPAPA</sequence>
<dbReference type="InterPro" id="IPR029058">
    <property type="entry name" value="AB_hydrolase_fold"/>
</dbReference>
<proteinExistence type="predicted"/>
<keyword evidence="1" id="KW-0378">Hydrolase</keyword>
<reference evidence="4" key="1">
    <citation type="submission" date="2021-01" db="EMBL/GenBank/DDBJ databases">
        <title>Whole genome shotgun sequence of Actinoplanes ferrugineus NBRC 15555.</title>
        <authorList>
            <person name="Komaki H."/>
            <person name="Tamura T."/>
        </authorList>
    </citation>
    <scope>NUCLEOTIDE SEQUENCE</scope>
    <source>
        <strain evidence="4">NBRC 15555</strain>
    </source>
</reference>
<keyword evidence="5" id="KW-1185">Reference proteome</keyword>
<dbReference type="InterPro" id="IPR006311">
    <property type="entry name" value="TAT_signal"/>
</dbReference>
<dbReference type="InterPro" id="IPR049492">
    <property type="entry name" value="BD-FAE-like_dom"/>
</dbReference>
<feature type="signal peptide" evidence="2">
    <location>
        <begin position="1"/>
        <end position="32"/>
    </location>
</feature>
<comment type="caution">
    <text evidence="4">The sequence shown here is derived from an EMBL/GenBank/DDBJ whole genome shotgun (WGS) entry which is preliminary data.</text>
</comment>
<name>A0A919J2U9_9ACTN</name>
<dbReference type="InterPro" id="IPR050300">
    <property type="entry name" value="GDXG_lipolytic_enzyme"/>
</dbReference>
<gene>
    <name evidence="4" type="ORF">Afe05nite_33090</name>
</gene>
<evidence type="ECO:0000259" key="3">
    <source>
        <dbReference type="Pfam" id="PF20434"/>
    </source>
</evidence>
<dbReference type="AlphaFoldDB" id="A0A919J2U9"/>
<dbReference type="SUPFAM" id="SSF53474">
    <property type="entry name" value="alpha/beta-Hydrolases"/>
    <property type="match status" value="1"/>
</dbReference>
<dbReference type="Pfam" id="PF20434">
    <property type="entry name" value="BD-FAE"/>
    <property type="match status" value="1"/>
</dbReference>